<reference evidence="2 3" key="1">
    <citation type="submission" date="2019-02" db="EMBL/GenBank/DDBJ databases">
        <authorList>
            <person name="Goldberg S.R."/>
            <person name="Haltli B.A."/>
            <person name="Correa H."/>
            <person name="Russell K.G."/>
        </authorList>
    </citation>
    <scope>NUCLEOTIDE SEQUENCE [LARGE SCALE GENOMIC DNA]</scope>
    <source>
        <strain evidence="2 3">JCM 16186</strain>
    </source>
</reference>
<dbReference type="PANTHER" id="PTHR12993">
    <property type="entry name" value="N-ACETYLGLUCOSAMINYL-PHOSPHATIDYLINOSITOL DE-N-ACETYLASE-RELATED"/>
    <property type="match status" value="1"/>
</dbReference>
<protein>
    <submittedName>
        <fullName evidence="2">PIG-L family deacetylase</fullName>
    </submittedName>
</protein>
<dbReference type="SUPFAM" id="SSF52317">
    <property type="entry name" value="Class I glutamine amidotransferase-like"/>
    <property type="match status" value="1"/>
</dbReference>
<dbReference type="InterPro" id="IPR029062">
    <property type="entry name" value="Class_I_gatase-like"/>
</dbReference>
<name>A0ABW9RNY3_9BACT</name>
<dbReference type="RefSeq" id="WP_155171896.1">
    <property type="nucleotide sequence ID" value="NZ_BAAAFL010000022.1"/>
</dbReference>
<keyword evidence="3" id="KW-1185">Reference proteome</keyword>
<evidence type="ECO:0000256" key="1">
    <source>
        <dbReference type="SAM" id="SignalP"/>
    </source>
</evidence>
<dbReference type="Pfam" id="PF02585">
    <property type="entry name" value="PIG-L"/>
    <property type="match status" value="1"/>
</dbReference>
<organism evidence="2 3">
    <name type="scientific">Fulvivirga kasyanovii</name>
    <dbReference type="NCBI Taxonomy" id="396812"/>
    <lineage>
        <taxon>Bacteria</taxon>
        <taxon>Pseudomonadati</taxon>
        <taxon>Bacteroidota</taxon>
        <taxon>Cytophagia</taxon>
        <taxon>Cytophagales</taxon>
        <taxon>Fulvivirgaceae</taxon>
        <taxon>Fulvivirga</taxon>
    </lineage>
</organism>
<feature type="chain" id="PRO_5047189414" evidence="1">
    <location>
        <begin position="19"/>
        <end position="831"/>
    </location>
</feature>
<dbReference type="PANTHER" id="PTHR12993:SF11">
    <property type="entry name" value="N-ACETYLGLUCOSAMINYL-PHOSPHATIDYLINOSITOL DE-N-ACETYLASE"/>
    <property type="match status" value="1"/>
</dbReference>
<evidence type="ECO:0000313" key="2">
    <source>
        <dbReference type="EMBL" id="MTI25615.1"/>
    </source>
</evidence>
<dbReference type="InterPro" id="IPR024078">
    <property type="entry name" value="LmbE-like_dom_sf"/>
</dbReference>
<dbReference type="SUPFAM" id="SSF102588">
    <property type="entry name" value="LmbE-like"/>
    <property type="match status" value="1"/>
</dbReference>
<dbReference type="Gene3D" id="3.40.50.10320">
    <property type="entry name" value="LmbE-like"/>
    <property type="match status" value="1"/>
</dbReference>
<sequence length="831" mass="93456">MRKVYLLLLLCVVFTAEAQKPEKPNAAEILLKLKKLNFLGNALYVAAHPDDENTRLISYLSNERLANTAYLSLTRGDGGQNLVGAEIREALGVIRTQELLSARRIDGGQQYFSRANDFGYSKSADETQEIWNRDEVLSDVVWVYRNFRPDVIITRFPPDERAGHGHHTTSAIMAEEAIDLAADKSKYPEQLQYVNTWKPKRLYMNTGRWWSPEINADTPGVLTIDVGGYNPLLGKSYTEIAALSRSQHKSQGFGSSGSRGEQLEFLEYVAGEKAEKDIFEGIDTSWKRVKGGEKIGNIVEKTIAAYDPTRPAAIMPQLLEARSEISKLKDPYWKALKLGQVDELIKSVMGLYLEVVADDYSVTPGDKITLTVEAINRSVFSARLKQVKYNALADTVANLELAENKDITFKTTLDIPDDREYSKPYWLREEGTLGMYKVDDLHLIGTPENDPAIPVKFILEIGGQEILYTVPVVYKWNDPVKGEQYRPFVITPPVFANIAEPVYIFSKTASKEVEVTLKAGKAGVSGNVKLQVPEGWEVSPAEQNYELTAKGEEKKFYFRLTPPDKQSTGAIKAVMQMNGKTYSNSLITVDYEHIPTQLLMPEAEAKVVKINIEKHGELVGYIQGAGDAIPAALREIGYEVWEMKEDEITPENLDKLDAVILGVRALNTNERINFYMNDLLDYVNKGGTLIVQYNTNFRLKTDHFAPYPLELSRDRVADENAEVKILEPRHPAMSTPNKITEKDFEDWVQERGLYFPDQWDKNYTALLSSHDKGEKDKNGGLLVAKYGKGYYIYTGYSWFRELPAGVPGAYRIFVNLVSLGNAESKAEANKP</sequence>
<gene>
    <name evidence="2" type="ORF">E1163_11735</name>
</gene>
<dbReference type="EMBL" id="SMLW01000528">
    <property type="protein sequence ID" value="MTI25615.1"/>
    <property type="molecule type" value="Genomic_DNA"/>
</dbReference>
<evidence type="ECO:0000313" key="3">
    <source>
        <dbReference type="Proteomes" id="UP000798808"/>
    </source>
</evidence>
<dbReference type="InterPro" id="IPR003737">
    <property type="entry name" value="GlcNAc_PI_deacetylase-related"/>
</dbReference>
<proteinExistence type="predicted"/>
<dbReference type="Gene3D" id="3.40.50.880">
    <property type="match status" value="1"/>
</dbReference>
<feature type="signal peptide" evidence="1">
    <location>
        <begin position="1"/>
        <end position="18"/>
    </location>
</feature>
<accession>A0ABW9RNY3</accession>
<dbReference type="Proteomes" id="UP000798808">
    <property type="component" value="Unassembled WGS sequence"/>
</dbReference>
<keyword evidence="1" id="KW-0732">Signal</keyword>
<comment type="caution">
    <text evidence="2">The sequence shown here is derived from an EMBL/GenBank/DDBJ whole genome shotgun (WGS) entry which is preliminary data.</text>
</comment>